<protein>
    <submittedName>
        <fullName evidence="3">Exosome complex exonuclease RRP44</fullName>
    </submittedName>
</protein>
<dbReference type="SMART" id="SM00955">
    <property type="entry name" value="RNB"/>
    <property type="match status" value="1"/>
</dbReference>
<reference evidence="3 4" key="1">
    <citation type="journal article" date="2019" name="Sci. Rep.">
        <title>Orb-weaving spider Araneus ventricosus genome elucidates the spidroin gene catalogue.</title>
        <authorList>
            <person name="Kono N."/>
            <person name="Nakamura H."/>
            <person name="Ohtoshi R."/>
            <person name="Moran D.A.P."/>
            <person name="Shinohara A."/>
            <person name="Yoshida Y."/>
            <person name="Fujiwara M."/>
            <person name="Mori M."/>
            <person name="Tomita M."/>
            <person name="Arakawa K."/>
        </authorList>
    </citation>
    <scope>NUCLEOTIDE SEQUENCE [LARGE SCALE GENOMIC DNA]</scope>
</reference>
<dbReference type="AlphaFoldDB" id="A0A4Y2JYA7"/>
<dbReference type="InterPro" id="IPR050180">
    <property type="entry name" value="RNR_Ribonuclease"/>
</dbReference>
<evidence type="ECO:0000313" key="3">
    <source>
        <dbReference type="EMBL" id="GBM94735.1"/>
    </source>
</evidence>
<gene>
    <name evidence="3" type="primary">Dis3_1</name>
    <name evidence="3" type="ORF">AVEN_45885_1</name>
</gene>
<dbReference type="GO" id="GO:0004519">
    <property type="term" value="F:endonuclease activity"/>
    <property type="evidence" value="ECO:0007669"/>
    <property type="project" value="TreeGrafter"/>
</dbReference>
<dbReference type="GO" id="GO:0003723">
    <property type="term" value="F:RNA binding"/>
    <property type="evidence" value="ECO:0007669"/>
    <property type="project" value="InterPro"/>
</dbReference>
<dbReference type="InterPro" id="IPR012340">
    <property type="entry name" value="NA-bd_OB-fold"/>
</dbReference>
<sequence>MSPLKILSGAVVCILKRYQRLYYGMLQPLSIKGQATQTGEYLFMPEDVMIPSIYIITQEGEKLLSQRIEVSLDNWPRDSRYPQGSFIQSLDDVEDKGTVFQLEPNFPHQKFSQEVIDCLPQLPWVITEQDLLLRKDFRELAICSIDAPGTKVFDDALHCRKLENGNYELGVHISDVSHFLKRGTAVDREAAMRGASVNLENHMILMLPKMLTTNLCSLKENAERFAFSVIWEMTEGAEILSSSFLKSVIKSKAALTHSEAQLRIDDKSLDDEVTISLRLLDELAKLLKKQRIDNGEKSTMVEEFMLLANISVAKRILQAFPDSAVLKTKPEKFNFEPLIKAGLSKGFKIKVNSREELFESLSAAVLPENPQFNKMLRIIATQCMAQSLYVVSGLVSVSEYFHHGLVVPIYTHFTSPIRRYPDVIVHRLLAVAIGAEDPYPSLLDKNKTQVLCKELNQKLALTDLYQHIFSKGKAVEGHVLFIQENALQVLLPRFSLVSTFYLQSVTSSDGEAIFAYDEEGPTLSAAGITIRQFDPVTIQLHIDKTNVQHQKKSRKLIKNLMLEFNVPPLIEQSSSALEQQSPKQPPLKKQKTTEGDTED</sequence>
<dbReference type="InterPro" id="IPR001900">
    <property type="entry name" value="RNase_II/R"/>
</dbReference>
<dbReference type="InterPro" id="IPR041505">
    <property type="entry name" value="Dis3_CSD2"/>
</dbReference>
<accession>A0A4Y2JYA7</accession>
<dbReference type="Proteomes" id="UP000499080">
    <property type="component" value="Unassembled WGS sequence"/>
</dbReference>
<keyword evidence="3" id="KW-0378">Hydrolase</keyword>
<feature type="domain" description="RNB" evidence="2">
    <location>
        <begin position="134"/>
        <end position="435"/>
    </location>
</feature>
<proteinExistence type="predicted"/>
<dbReference type="PANTHER" id="PTHR23355">
    <property type="entry name" value="RIBONUCLEASE"/>
    <property type="match status" value="1"/>
</dbReference>
<dbReference type="GO" id="GO:0016075">
    <property type="term" value="P:rRNA catabolic process"/>
    <property type="evidence" value="ECO:0007669"/>
    <property type="project" value="TreeGrafter"/>
</dbReference>
<dbReference type="GO" id="GO:0000175">
    <property type="term" value="F:3'-5'-RNA exonuclease activity"/>
    <property type="evidence" value="ECO:0007669"/>
    <property type="project" value="TreeGrafter"/>
</dbReference>
<dbReference type="Gene3D" id="2.40.50.700">
    <property type="match status" value="1"/>
</dbReference>
<organism evidence="3 4">
    <name type="scientific">Araneus ventricosus</name>
    <name type="common">Orbweaver spider</name>
    <name type="synonym">Epeira ventricosa</name>
    <dbReference type="NCBI Taxonomy" id="182803"/>
    <lineage>
        <taxon>Eukaryota</taxon>
        <taxon>Metazoa</taxon>
        <taxon>Ecdysozoa</taxon>
        <taxon>Arthropoda</taxon>
        <taxon>Chelicerata</taxon>
        <taxon>Arachnida</taxon>
        <taxon>Araneae</taxon>
        <taxon>Araneomorphae</taxon>
        <taxon>Entelegynae</taxon>
        <taxon>Araneoidea</taxon>
        <taxon>Araneidae</taxon>
        <taxon>Araneus</taxon>
    </lineage>
</organism>
<dbReference type="EMBL" id="BGPR01003996">
    <property type="protein sequence ID" value="GBM94735.1"/>
    <property type="molecule type" value="Genomic_DNA"/>
</dbReference>
<keyword evidence="4" id="KW-1185">Reference proteome</keyword>
<dbReference type="GO" id="GO:0000176">
    <property type="term" value="C:nuclear exosome (RNase complex)"/>
    <property type="evidence" value="ECO:0007669"/>
    <property type="project" value="TreeGrafter"/>
</dbReference>
<dbReference type="SUPFAM" id="SSF50249">
    <property type="entry name" value="Nucleic acid-binding proteins"/>
    <property type="match status" value="3"/>
</dbReference>
<keyword evidence="3" id="KW-0269">Exonuclease</keyword>
<evidence type="ECO:0000313" key="4">
    <source>
        <dbReference type="Proteomes" id="UP000499080"/>
    </source>
</evidence>
<dbReference type="Pfam" id="PF17849">
    <property type="entry name" value="OB_Dis3"/>
    <property type="match status" value="1"/>
</dbReference>
<evidence type="ECO:0000256" key="1">
    <source>
        <dbReference type="SAM" id="MobiDB-lite"/>
    </source>
</evidence>
<feature type="region of interest" description="Disordered" evidence="1">
    <location>
        <begin position="573"/>
        <end position="599"/>
    </location>
</feature>
<dbReference type="GO" id="GO:0000177">
    <property type="term" value="C:cytoplasmic exosome (RNase complex)"/>
    <property type="evidence" value="ECO:0007669"/>
    <property type="project" value="TreeGrafter"/>
</dbReference>
<dbReference type="OrthoDB" id="372421at2759"/>
<keyword evidence="3" id="KW-0540">Nuclease</keyword>
<comment type="caution">
    <text evidence="3">The sequence shown here is derived from an EMBL/GenBank/DDBJ whole genome shotgun (WGS) entry which is preliminary data.</text>
</comment>
<dbReference type="Gene3D" id="2.40.50.140">
    <property type="entry name" value="Nucleic acid-binding proteins"/>
    <property type="match status" value="1"/>
</dbReference>
<name>A0A4Y2JYA7_ARAVE</name>
<evidence type="ECO:0000259" key="2">
    <source>
        <dbReference type="SMART" id="SM00955"/>
    </source>
</evidence>
<dbReference type="Pfam" id="PF00773">
    <property type="entry name" value="RNB"/>
    <property type="match status" value="1"/>
</dbReference>
<dbReference type="GO" id="GO:0071031">
    <property type="term" value="P:nuclear mRNA surveillance of mRNA 3'-end processing"/>
    <property type="evidence" value="ECO:0007669"/>
    <property type="project" value="TreeGrafter"/>
</dbReference>
<dbReference type="PANTHER" id="PTHR23355:SF35">
    <property type="entry name" value="EXOSOME COMPLEX EXONUCLEASE RRP44"/>
    <property type="match status" value="1"/>
</dbReference>